<evidence type="ECO:0000313" key="16">
    <source>
        <dbReference type="Proteomes" id="UP000003503"/>
    </source>
</evidence>
<dbReference type="InterPro" id="IPR016185">
    <property type="entry name" value="PreATP-grasp_dom_sf"/>
</dbReference>
<comment type="similarity">
    <text evidence="2 10">Belongs to the D-alanine--D-alanine ligase family.</text>
</comment>
<keyword evidence="3 10" id="KW-0963">Cytoplasm</keyword>
<feature type="domain" description="ATP-grasp" evidence="14">
    <location>
        <begin position="108"/>
        <end position="307"/>
    </location>
</feature>
<dbReference type="PIRSF" id="PIRSF039102">
    <property type="entry name" value="Ddl/VanB"/>
    <property type="match status" value="1"/>
</dbReference>
<dbReference type="STRING" id="888062.HMPREF9083_1214"/>
<comment type="cofactor">
    <cofactor evidence="12">
        <name>Mg(2+)</name>
        <dbReference type="ChEBI" id="CHEBI:18420"/>
    </cofactor>
    <cofactor evidence="12">
        <name>Mn(2+)</name>
        <dbReference type="ChEBI" id="CHEBI:29035"/>
    </cofactor>
    <text evidence="12">Binds 2 magnesium or manganese ions per subunit.</text>
</comment>
<dbReference type="GO" id="GO:0046872">
    <property type="term" value="F:metal ion binding"/>
    <property type="evidence" value="ECO:0007669"/>
    <property type="project" value="UniProtKB-KW"/>
</dbReference>
<keyword evidence="12" id="KW-0460">Magnesium</keyword>
<dbReference type="GO" id="GO:0008716">
    <property type="term" value="F:D-alanine-D-alanine ligase activity"/>
    <property type="evidence" value="ECO:0007669"/>
    <property type="project" value="UniProtKB-UniRule"/>
</dbReference>
<sequence>MINKNTKNTKITVLMGGPSDEAEISRKTGKAIVNALSGLGYSVVGLEYHPECVLKQLQELNTEIVFLALHGKYGEDGTIQGLLELAGIPYTGSGVSSSAITMDKIFTAHIFKEQGIRMAKSMSFKEKEGIDFVNNQILKNFNMPVVLKPACEGSTIGIEIVKESNDLKDAICRVFKVESRILVEEYLDGEEFTVPVMNGKAMPVIQICPHSGQYDFHSKYTKGATDYLVPAPISEELKSEMQLMAEKGYHVAECEGVVRFDMRTDHNGVPYVLEANSIPGMTETSLVPKSAANIGISFAKLCEMILEGAGLNKV</sequence>
<dbReference type="SUPFAM" id="SSF52440">
    <property type="entry name" value="PreATP-grasp domain"/>
    <property type="match status" value="1"/>
</dbReference>
<dbReference type="SUPFAM" id="SSF56059">
    <property type="entry name" value="Glutathione synthetase ATP-binding domain-like"/>
    <property type="match status" value="1"/>
</dbReference>
<dbReference type="GO" id="GO:0008360">
    <property type="term" value="P:regulation of cell shape"/>
    <property type="evidence" value="ECO:0007669"/>
    <property type="project" value="UniProtKB-KW"/>
</dbReference>
<keyword evidence="12" id="KW-0479">Metal-binding</keyword>
<dbReference type="InterPro" id="IPR005905">
    <property type="entry name" value="D_ala_D_ala"/>
</dbReference>
<dbReference type="PROSITE" id="PS00844">
    <property type="entry name" value="DALA_DALA_LIGASE_2"/>
    <property type="match status" value="1"/>
</dbReference>
<name>F2BYE6_9FIRM</name>
<dbReference type="GO" id="GO:0005737">
    <property type="term" value="C:cytoplasm"/>
    <property type="evidence" value="ECO:0007669"/>
    <property type="project" value="UniProtKB-SubCell"/>
</dbReference>
<protein>
    <recommendedName>
        <fullName evidence="10">D-alanine--D-alanine ligase</fullName>
        <ecNumber evidence="10">6.3.2.4</ecNumber>
    </recommendedName>
    <alternativeName>
        <fullName evidence="10">D-Ala-D-Ala ligase</fullName>
    </alternativeName>
    <alternativeName>
        <fullName evidence="10">D-alanylalanine synthetase</fullName>
    </alternativeName>
</protein>
<dbReference type="AlphaFoldDB" id="F2BYE6"/>
<keyword evidence="12" id="KW-0464">Manganese</keyword>
<dbReference type="EMBL" id="AFBB01000025">
    <property type="protein sequence ID" value="EGF12467.1"/>
    <property type="molecule type" value="Genomic_DNA"/>
</dbReference>
<dbReference type="InterPro" id="IPR011127">
    <property type="entry name" value="Dala_Dala_lig_N"/>
</dbReference>
<dbReference type="EC" id="6.3.2.4" evidence="10"/>
<dbReference type="NCBIfam" id="NF002378">
    <property type="entry name" value="PRK01372.1"/>
    <property type="match status" value="1"/>
</dbReference>
<dbReference type="Pfam" id="PF01820">
    <property type="entry name" value="Dala_Dala_lig_N"/>
    <property type="match status" value="1"/>
</dbReference>
<dbReference type="UniPathway" id="UPA00219"/>
<evidence type="ECO:0000256" key="13">
    <source>
        <dbReference type="PROSITE-ProRule" id="PRU00409"/>
    </source>
</evidence>
<accession>F2BYE6</accession>
<dbReference type="Gene3D" id="3.40.50.20">
    <property type="match status" value="1"/>
</dbReference>
<dbReference type="Proteomes" id="UP000003503">
    <property type="component" value="Unassembled WGS sequence"/>
</dbReference>
<feature type="active site" evidence="11">
    <location>
        <position position="154"/>
    </location>
</feature>
<dbReference type="PROSITE" id="PS00843">
    <property type="entry name" value="DALA_DALA_LIGASE_1"/>
    <property type="match status" value="1"/>
</dbReference>
<feature type="binding site" evidence="12">
    <location>
        <position position="261"/>
    </location>
    <ligand>
        <name>Mg(2+)</name>
        <dbReference type="ChEBI" id="CHEBI:18420"/>
        <label>1</label>
    </ligand>
</feature>
<keyword evidence="9 10" id="KW-0961">Cell wall biogenesis/degradation</keyword>
<dbReference type="HAMAP" id="MF_00047">
    <property type="entry name" value="Dala_Dala_lig"/>
    <property type="match status" value="1"/>
</dbReference>
<organism evidence="15 16">
    <name type="scientific">Dialister micraerophilus DSM 19965</name>
    <dbReference type="NCBI Taxonomy" id="888062"/>
    <lineage>
        <taxon>Bacteria</taxon>
        <taxon>Bacillati</taxon>
        <taxon>Bacillota</taxon>
        <taxon>Negativicutes</taxon>
        <taxon>Veillonellales</taxon>
        <taxon>Veillonellaceae</taxon>
        <taxon>Dialister</taxon>
    </lineage>
</organism>
<keyword evidence="5 13" id="KW-0547">Nucleotide-binding</keyword>
<reference evidence="15 16" key="1">
    <citation type="submission" date="2011-02" db="EMBL/GenBank/DDBJ databases">
        <authorList>
            <person name="Muzny D."/>
            <person name="Qin X."/>
            <person name="Deng J."/>
            <person name="Jiang H."/>
            <person name="Liu Y."/>
            <person name="Qu J."/>
            <person name="Song X.-Z."/>
            <person name="Zhang L."/>
            <person name="Thornton R."/>
            <person name="Coyle M."/>
            <person name="Francisco L."/>
            <person name="Jackson L."/>
            <person name="Javaid M."/>
            <person name="Korchina V."/>
            <person name="Kovar C."/>
            <person name="Mata R."/>
            <person name="Mathew T."/>
            <person name="Ngo R."/>
            <person name="Nguyen L."/>
            <person name="Nguyen N."/>
            <person name="Okwuonu G."/>
            <person name="Ongeri F."/>
            <person name="Pham C."/>
            <person name="Simmons D."/>
            <person name="Wilczek-Boney K."/>
            <person name="Hale W."/>
            <person name="Jakkamsetti A."/>
            <person name="Pham P."/>
            <person name="Ruth R."/>
            <person name="San Lucas F."/>
            <person name="Warren J."/>
            <person name="Zhang J."/>
            <person name="Zhao Z."/>
            <person name="Zhou C."/>
            <person name="Zhu D."/>
            <person name="Lee S."/>
            <person name="Bess C."/>
            <person name="Blankenburg K."/>
            <person name="Forbes L."/>
            <person name="Fu Q."/>
            <person name="Gubbala S."/>
            <person name="Hirani K."/>
            <person name="Jayaseelan J.C."/>
            <person name="Lara F."/>
            <person name="Munidasa M."/>
            <person name="Palculict T."/>
            <person name="Patil S."/>
            <person name="Pu L.-L."/>
            <person name="Saada N."/>
            <person name="Tang L."/>
            <person name="Weissenberger G."/>
            <person name="Zhu Y."/>
            <person name="Hemphill L."/>
            <person name="Shang Y."/>
            <person name="Youmans B."/>
            <person name="Ayvaz T."/>
            <person name="Ross M."/>
            <person name="Santibanez J."/>
            <person name="Aqrawi P."/>
            <person name="Gross S."/>
            <person name="Joshi V."/>
            <person name="Fowler G."/>
            <person name="Nazareth L."/>
            <person name="Reid J."/>
            <person name="Worley K."/>
            <person name="Petrosino J."/>
            <person name="Highlander S."/>
            <person name="Gibbs R."/>
        </authorList>
    </citation>
    <scope>NUCLEOTIDE SEQUENCE [LARGE SCALE GENOMIC DNA]</scope>
    <source>
        <strain evidence="15 16">DSM 19965</strain>
    </source>
</reference>
<feature type="binding site" evidence="12">
    <location>
        <position position="274"/>
    </location>
    <ligand>
        <name>Mg(2+)</name>
        <dbReference type="ChEBI" id="CHEBI:18420"/>
        <label>1</label>
    </ligand>
</feature>
<dbReference type="eggNOG" id="COG1181">
    <property type="taxonomic scope" value="Bacteria"/>
</dbReference>
<feature type="active site" evidence="11">
    <location>
        <position position="21"/>
    </location>
</feature>
<dbReference type="GO" id="GO:0071555">
    <property type="term" value="P:cell wall organization"/>
    <property type="evidence" value="ECO:0007669"/>
    <property type="project" value="UniProtKB-KW"/>
</dbReference>
<comment type="pathway">
    <text evidence="10">Cell wall biogenesis; peptidoglycan biosynthesis.</text>
</comment>
<evidence type="ECO:0000256" key="8">
    <source>
        <dbReference type="ARBA" id="ARBA00022984"/>
    </source>
</evidence>
<comment type="function">
    <text evidence="10">Cell wall formation.</text>
</comment>
<dbReference type="GO" id="GO:0009252">
    <property type="term" value="P:peptidoglycan biosynthetic process"/>
    <property type="evidence" value="ECO:0007669"/>
    <property type="project" value="UniProtKB-UniRule"/>
</dbReference>
<comment type="catalytic activity">
    <reaction evidence="10">
        <text>2 D-alanine + ATP = D-alanyl-D-alanine + ADP + phosphate + H(+)</text>
        <dbReference type="Rhea" id="RHEA:11224"/>
        <dbReference type="ChEBI" id="CHEBI:15378"/>
        <dbReference type="ChEBI" id="CHEBI:30616"/>
        <dbReference type="ChEBI" id="CHEBI:43474"/>
        <dbReference type="ChEBI" id="CHEBI:57416"/>
        <dbReference type="ChEBI" id="CHEBI:57822"/>
        <dbReference type="ChEBI" id="CHEBI:456216"/>
        <dbReference type="EC" id="6.3.2.4"/>
    </reaction>
</comment>
<dbReference type="InterPro" id="IPR011095">
    <property type="entry name" value="Dala_Dala_lig_C"/>
</dbReference>
<evidence type="ECO:0000256" key="6">
    <source>
        <dbReference type="ARBA" id="ARBA00022840"/>
    </source>
</evidence>
<dbReference type="GO" id="GO:0005524">
    <property type="term" value="F:ATP binding"/>
    <property type="evidence" value="ECO:0007669"/>
    <property type="project" value="UniProtKB-UniRule"/>
</dbReference>
<dbReference type="InterPro" id="IPR011761">
    <property type="entry name" value="ATP-grasp"/>
</dbReference>
<feature type="active site" evidence="11">
    <location>
        <position position="285"/>
    </location>
</feature>
<keyword evidence="4 10" id="KW-0436">Ligase</keyword>
<evidence type="ECO:0000256" key="7">
    <source>
        <dbReference type="ARBA" id="ARBA00022960"/>
    </source>
</evidence>
<dbReference type="NCBIfam" id="TIGR01205">
    <property type="entry name" value="D_ala_D_alaTIGR"/>
    <property type="match status" value="1"/>
</dbReference>
<keyword evidence="6 13" id="KW-0067">ATP-binding</keyword>
<evidence type="ECO:0000256" key="3">
    <source>
        <dbReference type="ARBA" id="ARBA00022490"/>
    </source>
</evidence>
<dbReference type="Gene3D" id="3.30.470.20">
    <property type="entry name" value="ATP-grasp fold, B domain"/>
    <property type="match status" value="1"/>
</dbReference>
<dbReference type="InterPro" id="IPR013815">
    <property type="entry name" value="ATP_grasp_subdomain_1"/>
</dbReference>
<dbReference type="PANTHER" id="PTHR23132:SF23">
    <property type="entry name" value="D-ALANINE--D-ALANINE LIGASE B"/>
    <property type="match status" value="1"/>
</dbReference>
<gene>
    <name evidence="10 15" type="primary">ddl</name>
    <name evidence="15" type="ORF">HMPREF9083_1214</name>
</gene>
<comment type="caution">
    <text evidence="15">The sequence shown here is derived from an EMBL/GenBank/DDBJ whole genome shotgun (WGS) entry which is preliminary data.</text>
</comment>
<dbReference type="PROSITE" id="PS50975">
    <property type="entry name" value="ATP_GRASP"/>
    <property type="match status" value="1"/>
</dbReference>
<dbReference type="HOGENOM" id="CLU_039268_1_1_9"/>
<dbReference type="Pfam" id="PF07478">
    <property type="entry name" value="Dala_Dala_lig_C"/>
    <property type="match status" value="1"/>
</dbReference>
<evidence type="ECO:0000256" key="12">
    <source>
        <dbReference type="PIRSR" id="PIRSR039102-3"/>
    </source>
</evidence>
<proteinExistence type="inferred from homology"/>
<evidence type="ECO:0000259" key="14">
    <source>
        <dbReference type="PROSITE" id="PS50975"/>
    </source>
</evidence>
<dbReference type="PANTHER" id="PTHR23132">
    <property type="entry name" value="D-ALANINE--D-ALANINE LIGASE"/>
    <property type="match status" value="1"/>
</dbReference>
<evidence type="ECO:0000256" key="5">
    <source>
        <dbReference type="ARBA" id="ARBA00022741"/>
    </source>
</evidence>
<keyword evidence="16" id="KW-1185">Reference proteome</keyword>
<evidence type="ECO:0000256" key="11">
    <source>
        <dbReference type="PIRSR" id="PIRSR039102-1"/>
    </source>
</evidence>
<evidence type="ECO:0000256" key="1">
    <source>
        <dbReference type="ARBA" id="ARBA00004496"/>
    </source>
</evidence>
<dbReference type="Gene3D" id="3.30.1490.20">
    <property type="entry name" value="ATP-grasp fold, A domain"/>
    <property type="match status" value="1"/>
</dbReference>
<evidence type="ECO:0000256" key="9">
    <source>
        <dbReference type="ARBA" id="ARBA00023316"/>
    </source>
</evidence>
<evidence type="ECO:0000256" key="2">
    <source>
        <dbReference type="ARBA" id="ARBA00010871"/>
    </source>
</evidence>
<feature type="binding site" evidence="12">
    <location>
        <position position="274"/>
    </location>
    <ligand>
        <name>Mg(2+)</name>
        <dbReference type="ChEBI" id="CHEBI:18420"/>
        <label>2</label>
    </ligand>
</feature>
<evidence type="ECO:0000313" key="15">
    <source>
        <dbReference type="EMBL" id="EGF12467.1"/>
    </source>
</evidence>
<dbReference type="RefSeq" id="WP_007556490.1">
    <property type="nucleotide sequence ID" value="NZ_GL878519.1"/>
</dbReference>
<dbReference type="InterPro" id="IPR000291">
    <property type="entry name" value="D-Ala_lig_Van_CS"/>
</dbReference>
<comment type="subcellular location">
    <subcellularLocation>
        <location evidence="1 10">Cytoplasm</location>
    </subcellularLocation>
</comment>
<feature type="binding site" evidence="12">
    <location>
        <position position="276"/>
    </location>
    <ligand>
        <name>Mg(2+)</name>
        <dbReference type="ChEBI" id="CHEBI:18420"/>
        <label>2</label>
    </ligand>
</feature>
<keyword evidence="7 10" id="KW-0133">Cell shape</keyword>
<keyword evidence="8 10" id="KW-0573">Peptidoglycan synthesis</keyword>
<evidence type="ECO:0000256" key="4">
    <source>
        <dbReference type="ARBA" id="ARBA00022598"/>
    </source>
</evidence>
<evidence type="ECO:0000256" key="10">
    <source>
        <dbReference type="HAMAP-Rule" id="MF_00047"/>
    </source>
</evidence>